<name>A0AAV5CIY5_ELECO</name>
<dbReference type="SUPFAM" id="SSF48452">
    <property type="entry name" value="TPR-like"/>
    <property type="match status" value="1"/>
</dbReference>
<dbReference type="Proteomes" id="UP001054889">
    <property type="component" value="Unassembled WGS sequence"/>
</dbReference>
<proteinExistence type="predicted"/>
<organism evidence="5 6">
    <name type="scientific">Eleusine coracana subsp. coracana</name>
    <dbReference type="NCBI Taxonomy" id="191504"/>
    <lineage>
        <taxon>Eukaryota</taxon>
        <taxon>Viridiplantae</taxon>
        <taxon>Streptophyta</taxon>
        <taxon>Embryophyta</taxon>
        <taxon>Tracheophyta</taxon>
        <taxon>Spermatophyta</taxon>
        <taxon>Magnoliopsida</taxon>
        <taxon>Liliopsida</taxon>
        <taxon>Poales</taxon>
        <taxon>Poaceae</taxon>
        <taxon>PACMAD clade</taxon>
        <taxon>Chloridoideae</taxon>
        <taxon>Cynodonteae</taxon>
        <taxon>Eleusininae</taxon>
        <taxon>Eleusine</taxon>
    </lineage>
</organism>
<evidence type="ECO:0000256" key="4">
    <source>
        <dbReference type="SAM" id="MobiDB-lite"/>
    </source>
</evidence>
<dbReference type="InterPro" id="IPR046960">
    <property type="entry name" value="PPR_At4g14850-like_plant"/>
</dbReference>
<dbReference type="GO" id="GO:0003723">
    <property type="term" value="F:RNA binding"/>
    <property type="evidence" value="ECO:0007669"/>
    <property type="project" value="InterPro"/>
</dbReference>
<feature type="repeat" description="PPR" evidence="3">
    <location>
        <begin position="204"/>
        <end position="239"/>
    </location>
</feature>
<feature type="region of interest" description="Disordered" evidence="4">
    <location>
        <begin position="860"/>
        <end position="935"/>
    </location>
</feature>
<dbReference type="Pfam" id="PF13041">
    <property type="entry name" value="PPR_2"/>
    <property type="match status" value="1"/>
</dbReference>
<dbReference type="Gene3D" id="1.25.40.10">
    <property type="entry name" value="Tetratricopeptide repeat domain"/>
    <property type="match status" value="5"/>
</dbReference>
<keyword evidence="1" id="KW-0677">Repeat</keyword>
<dbReference type="PROSITE" id="PS50096">
    <property type="entry name" value="IQ"/>
    <property type="match status" value="1"/>
</dbReference>
<feature type="region of interest" description="Disordered" evidence="4">
    <location>
        <begin position="620"/>
        <end position="644"/>
    </location>
</feature>
<dbReference type="InterPro" id="IPR011990">
    <property type="entry name" value="TPR-like_helical_dom_sf"/>
</dbReference>
<dbReference type="PANTHER" id="PTHR24015:SF328">
    <property type="entry name" value="OS06G0611200 PROTEIN"/>
    <property type="match status" value="1"/>
</dbReference>
<dbReference type="FunFam" id="1.25.40.10:FF:002584">
    <property type="entry name" value="Pentatricopeptide repeat-containing protein"/>
    <property type="match status" value="1"/>
</dbReference>
<reference evidence="5" key="2">
    <citation type="submission" date="2021-12" db="EMBL/GenBank/DDBJ databases">
        <title>Resequencing data analysis of finger millet.</title>
        <authorList>
            <person name="Hatakeyama M."/>
            <person name="Aluri S."/>
            <person name="Balachadran M.T."/>
            <person name="Sivarajan S.R."/>
            <person name="Poveda L."/>
            <person name="Shimizu-Inatsugi R."/>
            <person name="Schlapbach R."/>
            <person name="Sreeman S.M."/>
            <person name="Shimizu K.K."/>
        </authorList>
    </citation>
    <scope>NUCLEOTIDE SEQUENCE</scope>
</reference>
<dbReference type="FunFam" id="1.25.40.10:FF:001093">
    <property type="entry name" value="Pentatricopeptide repeat-containing protein At2g34400"/>
    <property type="match status" value="1"/>
</dbReference>
<dbReference type="SMART" id="SM00015">
    <property type="entry name" value="IQ"/>
    <property type="match status" value="1"/>
</dbReference>
<keyword evidence="2" id="KW-0809">Transit peptide</keyword>
<dbReference type="Pfam" id="PF01535">
    <property type="entry name" value="PPR"/>
    <property type="match status" value="3"/>
</dbReference>
<dbReference type="Pfam" id="PF00612">
    <property type="entry name" value="IQ"/>
    <property type="match status" value="1"/>
</dbReference>
<dbReference type="CDD" id="cd23767">
    <property type="entry name" value="IQCD"/>
    <property type="match status" value="1"/>
</dbReference>
<dbReference type="FunFam" id="1.25.40.10:FF:001388">
    <property type="entry name" value="Pentatricopeptide repeat-containing protein"/>
    <property type="match status" value="1"/>
</dbReference>
<comment type="caution">
    <text evidence="5">The sequence shown here is derived from an EMBL/GenBank/DDBJ whole genome shotgun (WGS) entry which is preliminary data.</text>
</comment>
<feature type="compositionally biased region" description="Basic residues" evidence="4">
    <location>
        <begin position="868"/>
        <end position="891"/>
    </location>
</feature>
<dbReference type="InterPro" id="IPR000048">
    <property type="entry name" value="IQ_motif_EF-hand-BS"/>
</dbReference>
<dbReference type="PANTHER" id="PTHR24015">
    <property type="entry name" value="OS07G0578800 PROTEIN-RELATED"/>
    <property type="match status" value="1"/>
</dbReference>
<feature type="compositionally biased region" description="Basic and acidic residues" evidence="4">
    <location>
        <begin position="913"/>
        <end position="923"/>
    </location>
</feature>
<sequence>MPAPRLPAAPPDLAAVLRLLDSHDLAGAARLAASSSSAVSLAAVLLRRPPPRFGSCIHAHAARSGLLADRYLANALLAFYLRLPGHLPHALRAFDDLPRRDVVAHSSVLAAFVRDGQPRCALACLRTMVAGADDVAPSAHALSASAKACAVLRDLRAGACVHGTIFVRGYGDDDVVLSALVDMYGHVGAPGDARKAFGEMCTPDGICYTSLISAFVRNDWFNEAVRWFRTMMTTDGLLPDGCTLGSIMTALGNLKRARQGREAHAQVVTRGLCGNVVVESSTLDMYAKCGMMVDARKVFDRMKVRNAVSWCALLRGYCQSGEHEEVLSLFRQMDKKDDDWYSMGTLLRSCSGLSAVKLGKEIHCRFMRMRGCKDVVVESALVDLYAKCGAVEYAYRVFEISSFRNAITWNAMICGFAQNGHGEQAICLFNQMVREGARPDYISFIGVLFACSHTGMVEQGRNYFNSMSKEYGIAPGIEHYNCIVDLLSRVELLEEAEDLVNKSPFRDDASLWAAILGACATHSNPNVAERVAKKMMELKPQYHLSYILLENVYRTIGRWQDAVEEKGSADHRRRWSSLRLYLCGEEMNTAAEDEDEEGTVSVKSFETCVMAQEVQVPVAQQQSDGHNADANLGSPDDPLPGEQSHVVESARTEEAATVIQTAFRGFMARRQLKKCKERDSTDEPRSPTWASVAATSVEVQVGESLSNLKLSEDSASVQQRTSQKSRPTPVFRVKEEWDDSTVSSNVSRMRMQSRIEATTRRERALAYAFSQQLRSCGGGTKKRSARAEQAEFNVGWSWLERWMATRQAEPADDCVSRNADTGSSVHRVVVVRRRHDLAVEEKESCGSNDVSVSAVSFHGSNGSGARLSCHKPGRSSRLKGGGRNHLPRRKVASSDHRAQGARSHKVSNKKKFKQEEHKDRVETEGFDANQPPTDY</sequence>
<feature type="region of interest" description="Disordered" evidence="4">
    <location>
        <begin position="709"/>
        <end position="732"/>
    </location>
</feature>
<dbReference type="Gene3D" id="1.20.5.190">
    <property type="match status" value="1"/>
</dbReference>
<feature type="repeat" description="PPR" evidence="3">
    <location>
        <begin position="306"/>
        <end position="336"/>
    </location>
</feature>
<dbReference type="GO" id="GO:0009451">
    <property type="term" value="P:RNA modification"/>
    <property type="evidence" value="ECO:0007669"/>
    <property type="project" value="InterPro"/>
</dbReference>
<feature type="compositionally biased region" description="Polar residues" evidence="4">
    <location>
        <begin position="709"/>
        <end position="726"/>
    </location>
</feature>
<evidence type="ECO:0000313" key="6">
    <source>
        <dbReference type="Proteomes" id="UP001054889"/>
    </source>
</evidence>
<keyword evidence="6" id="KW-1185">Reference proteome</keyword>
<evidence type="ECO:0000256" key="2">
    <source>
        <dbReference type="ARBA" id="ARBA00022946"/>
    </source>
</evidence>
<evidence type="ECO:0000256" key="3">
    <source>
        <dbReference type="PROSITE-ProRule" id="PRU00708"/>
    </source>
</evidence>
<feature type="compositionally biased region" description="Basic residues" evidence="4">
    <location>
        <begin position="902"/>
        <end position="912"/>
    </location>
</feature>
<dbReference type="NCBIfam" id="TIGR00756">
    <property type="entry name" value="PPR"/>
    <property type="match status" value="3"/>
</dbReference>
<dbReference type="EMBL" id="BQKI01000007">
    <property type="protein sequence ID" value="GJM97989.1"/>
    <property type="molecule type" value="Genomic_DNA"/>
</dbReference>
<gene>
    <name evidence="5" type="primary">ga14960</name>
    <name evidence="5" type="ORF">PR202_ga14960</name>
</gene>
<accession>A0AAV5CIY5</accession>
<dbReference type="InterPro" id="IPR002885">
    <property type="entry name" value="PPR_rpt"/>
</dbReference>
<dbReference type="PROSITE" id="PS51375">
    <property type="entry name" value="PPR"/>
    <property type="match status" value="3"/>
</dbReference>
<evidence type="ECO:0000256" key="1">
    <source>
        <dbReference type="ARBA" id="ARBA00022737"/>
    </source>
</evidence>
<dbReference type="AlphaFoldDB" id="A0AAV5CIY5"/>
<evidence type="ECO:0000313" key="5">
    <source>
        <dbReference type="EMBL" id="GJM97989.1"/>
    </source>
</evidence>
<protein>
    <recommendedName>
        <fullName evidence="7">Pentatricopeptide repeat-containing protein</fullName>
    </recommendedName>
</protein>
<feature type="repeat" description="PPR" evidence="3">
    <location>
        <begin position="405"/>
        <end position="439"/>
    </location>
</feature>
<reference evidence="5" key="1">
    <citation type="journal article" date="2018" name="DNA Res.">
        <title>Multiple hybrid de novo genome assembly of finger millet, an orphan allotetraploid crop.</title>
        <authorList>
            <person name="Hatakeyama M."/>
            <person name="Aluri S."/>
            <person name="Balachadran M.T."/>
            <person name="Sivarajan S.R."/>
            <person name="Patrignani A."/>
            <person name="Gruter S."/>
            <person name="Poveda L."/>
            <person name="Shimizu-Inatsugi R."/>
            <person name="Baeten J."/>
            <person name="Francoijs K.J."/>
            <person name="Nataraja K.N."/>
            <person name="Reddy Y.A.N."/>
            <person name="Phadnis S."/>
            <person name="Ravikumar R.L."/>
            <person name="Schlapbach R."/>
            <person name="Sreeman S.M."/>
            <person name="Shimizu K.K."/>
        </authorList>
    </citation>
    <scope>NUCLEOTIDE SEQUENCE</scope>
</reference>
<evidence type="ECO:0008006" key="7">
    <source>
        <dbReference type="Google" id="ProtNLM"/>
    </source>
</evidence>